<evidence type="ECO:0000313" key="2">
    <source>
        <dbReference type="EMBL" id="OCH84972.1"/>
    </source>
</evidence>
<keyword evidence="3" id="KW-1185">Reference proteome</keyword>
<reference evidence="2 3" key="1">
    <citation type="submission" date="2016-07" db="EMBL/GenBank/DDBJ databases">
        <title>Draft genome of the white-rot fungus Obba rivulosa 3A-2.</title>
        <authorList>
            <consortium name="DOE Joint Genome Institute"/>
            <person name="Miettinen O."/>
            <person name="Riley R."/>
            <person name="Acob R."/>
            <person name="Barry K."/>
            <person name="Cullen D."/>
            <person name="De Vries R."/>
            <person name="Hainaut M."/>
            <person name="Hatakka A."/>
            <person name="Henrissat B."/>
            <person name="Hilden K."/>
            <person name="Kuo R."/>
            <person name="Labutti K."/>
            <person name="Lipzen A."/>
            <person name="Makela M.R."/>
            <person name="Sandor L."/>
            <person name="Spatafora J.W."/>
            <person name="Grigoriev I.V."/>
            <person name="Hibbett D.S."/>
        </authorList>
    </citation>
    <scope>NUCLEOTIDE SEQUENCE [LARGE SCALE GENOMIC DNA]</scope>
    <source>
        <strain evidence="2 3">3A-2</strain>
    </source>
</reference>
<accession>A0A8E2DFM4</accession>
<feature type="signal peptide" evidence="1">
    <location>
        <begin position="1"/>
        <end position="16"/>
    </location>
</feature>
<dbReference type="AlphaFoldDB" id="A0A8E2DFM4"/>
<protein>
    <submittedName>
        <fullName evidence="2">Uncharacterized protein</fullName>
    </submittedName>
</protein>
<dbReference type="Proteomes" id="UP000250043">
    <property type="component" value="Unassembled WGS sequence"/>
</dbReference>
<dbReference type="OrthoDB" id="2841294at2759"/>
<proteinExistence type="predicted"/>
<keyword evidence="1" id="KW-0732">Signal</keyword>
<name>A0A8E2DFM4_9APHY</name>
<evidence type="ECO:0000313" key="3">
    <source>
        <dbReference type="Proteomes" id="UP000250043"/>
    </source>
</evidence>
<dbReference type="EMBL" id="KV722618">
    <property type="protein sequence ID" value="OCH84972.1"/>
    <property type="molecule type" value="Genomic_DNA"/>
</dbReference>
<gene>
    <name evidence="2" type="ORF">OBBRIDRAFT_740670</name>
</gene>
<feature type="chain" id="PRO_5034338845" evidence="1">
    <location>
        <begin position="17"/>
        <end position="155"/>
    </location>
</feature>
<evidence type="ECO:0000256" key="1">
    <source>
        <dbReference type="SAM" id="SignalP"/>
    </source>
</evidence>
<sequence length="155" mass="16192">MKAFLVLATFVVGSIAQTASILVPAAGNAVAYGTTIDVQIHQDESSSDDVQLGTALRFRICPDGTCDGLEPATDGMSSFLYDGPFSPQFHDSDPEAGLQETFTTTFPDATGPSVSVRVESCRDRNSQSISLSILAASEASRPVTSAGASNNRVTL</sequence>
<organism evidence="2 3">
    <name type="scientific">Obba rivulosa</name>
    <dbReference type="NCBI Taxonomy" id="1052685"/>
    <lineage>
        <taxon>Eukaryota</taxon>
        <taxon>Fungi</taxon>
        <taxon>Dikarya</taxon>
        <taxon>Basidiomycota</taxon>
        <taxon>Agaricomycotina</taxon>
        <taxon>Agaricomycetes</taxon>
        <taxon>Polyporales</taxon>
        <taxon>Gelatoporiaceae</taxon>
        <taxon>Obba</taxon>
    </lineage>
</organism>